<dbReference type="InterPro" id="IPR001881">
    <property type="entry name" value="EGF-like_Ca-bd_dom"/>
</dbReference>
<evidence type="ECO:0000256" key="3">
    <source>
        <dbReference type="ARBA" id="ARBA00022737"/>
    </source>
</evidence>
<keyword evidence="1 5" id="KW-0245">EGF-like domain</keyword>
<accession>A0A9P9YGA2</accession>
<proteinExistence type="predicted"/>
<dbReference type="InterPro" id="IPR000152">
    <property type="entry name" value="EGF-type_Asp/Asn_hydroxyl_site"/>
</dbReference>
<evidence type="ECO:0000256" key="2">
    <source>
        <dbReference type="ARBA" id="ARBA00022729"/>
    </source>
</evidence>
<comment type="caution">
    <text evidence="5">Lacks conserved residue(s) required for the propagation of feature annotation.</text>
</comment>
<dbReference type="SMART" id="SM00181">
    <property type="entry name" value="EGF"/>
    <property type="match status" value="2"/>
</dbReference>
<evidence type="ECO:0000256" key="1">
    <source>
        <dbReference type="ARBA" id="ARBA00022536"/>
    </source>
</evidence>
<dbReference type="FunFam" id="2.10.25.10:FF:000038">
    <property type="entry name" value="Fibrillin 2"/>
    <property type="match status" value="1"/>
</dbReference>
<comment type="caution">
    <text evidence="8">The sequence shown here is derived from an EMBL/GenBank/DDBJ whole genome shotgun (WGS) entry which is preliminary data.</text>
</comment>
<dbReference type="PANTHER" id="PTHR24033:SF224">
    <property type="entry name" value="C-TYPE LECTIN"/>
    <property type="match status" value="1"/>
</dbReference>
<keyword evidence="9" id="KW-1185">Reference proteome</keyword>
<evidence type="ECO:0000256" key="5">
    <source>
        <dbReference type="PROSITE-ProRule" id="PRU00076"/>
    </source>
</evidence>
<protein>
    <recommendedName>
        <fullName evidence="7">EGF-like domain-containing protein</fullName>
    </recommendedName>
</protein>
<dbReference type="CDD" id="cd00054">
    <property type="entry name" value="EGF_CA"/>
    <property type="match status" value="1"/>
</dbReference>
<organism evidence="8 9">
    <name type="scientific">Drosophila gunungcola</name>
    <name type="common">fruit fly</name>
    <dbReference type="NCBI Taxonomy" id="103775"/>
    <lineage>
        <taxon>Eukaryota</taxon>
        <taxon>Metazoa</taxon>
        <taxon>Ecdysozoa</taxon>
        <taxon>Arthropoda</taxon>
        <taxon>Hexapoda</taxon>
        <taxon>Insecta</taxon>
        <taxon>Pterygota</taxon>
        <taxon>Neoptera</taxon>
        <taxon>Endopterygota</taxon>
        <taxon>Diptera</taxon>
        <taxon>Brachycera</taxon>
        <taxon>Muscomorpha</taxon>
        <taxon>Ephydroidea</taxon>
        <taxon>Drosophilidae</taxon>
        <taxon>Drosophila</taxon>
        <taxon>Sophophora</taxon>
    </lineage>
</organism>
<dbReference type="PANTHER" id="PTHR24033">
    <property type="entry name" value="EGF-LIKE DOMAIN-CONTAINING PROTEIN"/>
    <property type="match status" value="1"/>
</dbReference>
<dbReference type="Proteomes" id="UP001059596">
    <property type="component" value="Unassembled WGS sequence"/>
</dbReference>
<gene>
    <name evidence="8" type="ORF">M5D96_010734</name>
</gene>
<dbReference type="InterPro" id="IPR049883">
    <property type="entry name" value="NOTCH1_EGF-like"/>
</dbReference>
<dbReference type="InterPro" id="IPR018097">
    <property type="entry name" value="EGF_Ca-bd_CS"/>
</dbReference>
<dbReference type="InterPro" id="IPR000742">
    <property type="entry name" value="EGF"/>
</dbReference>
<reference evidence="8" key="1">
    <citation type="journal article" date="2023" name="Genome Biol. Evol.">
        <title>Long-read-based Genome Assembly of Drosophila gunungcola Reveals Fewer Chemosensory Genes in Flower-breeding Species.</title>
        <authorList>
            <person name="Negi A."/>
            <person name="Liao B.Y."/>
            <person name="Yeh S.D."/>
        </authorList>
    </citation>
    <scope>NUCLEOTIDE SEQUENCE</scope>
    <source>
        <strain evidence="8">Sukarami</strain>
    </source>
</reference>
<keyword evidence="6" id="KW-0472">Membrane</keyword>
<keyword evidence="6" id="KW-1133">Transmembrane helix</keyword>
<evidence type="ECO:0000256" key="4">
    <source>
        <dbReference type="ARBA" id="ARBA00023157"/>
    </source>
</evidence>
<sequence>MLQPRESNSKSDRRLKNDGALYFSNGMIYFSFFNKNMSLALLITLILTVFPIKASQTIDQPNLVSPTPTLAAIPADAYNRKNVSSIQAHSRSRTIQSRYLQDYENEVLYRSDSEKALDEARYKLGTHVMSNGVELIIASEKGKHIEKILVNSQPNSTTQHLHKPFTLAPSTLTNQMILTLPLIKQDTLIVPDHSFITKICLTTYTYRTTYVEDGSTKVASKEMVISNSLTEERKYLHASNPIVSEVTFSRTPELVVGMFPTTYHYFNTIDRGQAELTPIVVTSKHTIVNTITRPGHLLTFLHTTKELSPTINTYFSKILLTKTVYNGFQSPTYVTSKNNLTQVVITESTPAKIATYIYRKGTHCDSILDKNTISKETEDLIIYSTTTLLETLTYCSTMFRSSLTGIQVASYIDTKRTVCKSDPRVPTQHEQLLTHVMKNIVTNTVSSSLFNSDLLVSLKSELMLKRGKNQRPTIVTMATLLGGEIVQVTAMNIIETPDTLNSTEKKLYFSSKQPNYSKNISKISEKTALYMNPISEKNNTDLSSSESENSEIYIKDSTKPKPGQYISFASSQVSASGNVNLERFRPMLNVVAHLLKKQFNYTQNLEKNHQTFTKETKNNKAYSNKGSANDTLTISATMENPVYIPLQQNESGTSKIKYLNSRVIEQENADSLGKLRINSLHIYPPKMDVKKNFLRATLAKMSYPRNSVDTAKVYNNVLVNTGIPIRPGEVITASANVIFGRPRTDISVSRTKSNGNTTSYHHSTELTSLYSGISFQSTMLHNSLSNNKRIVIEYASILKPPPLPVNKPILLQYPSTFQSQLDRTVGSNRFSRIDLVQKYSSIDRHSSHPAISLNSAFYSNQILDIFRNPQIFVTNLPAPASKNYASMSNTFDYSILNDCTLDKIKPTMTYRTPLIASTFTALQQVNMKNDVLSHTVNMHARPLTFKRESENIPYATAVRGHINSFLLNRIKIPISDAKIDIQLTHNHKRLFPVEYKDVTPKGAFTKTKLQNVNLINSKNDQHGFSFENMKKQIGINKYTSFYRNEFPSQFSFNLISANDSFGTYSKPTMDIHGVLHEKVKQGTVPDQKSEHSNESLNFVKFNLTKKYDHTEKTVSNKLVSLPKSNEKRTKHFMSSYKQLETSNSNKGFQATGEQFHIGPFTEYTINPETSKMVPRIDITSAVHSTPSGSLHVFERPQLRSISSKESKSLKFTSNDDLELKTFSVKTISGHQYRSIIPVTNGNTLTLLTIREPLSESNKIMNGSTLGTKCQFEECKNNLLKAVKDDIKILEPSEMLQDENSSVSKKTMEWDKLSMHVRNSKTINHLISTSTYTRNTTNYFNILKPTKSKSIGTKNLSAIVNSFDVDLNNMSIGHATSQIKDSISIRLQKVLTSLRTYKQSQISQMSKHFKESDYLVKPSKDIIGNSSSRAVDIIQEQNSLRYSKNFDSRNDSSNLFISDSNADGVSYASSESNSVQLVDSLAQTNYSKIVSAGACHPPCRSNKNEICVTFANYTGTSNVCECRPSFGRMFPDRPCKPTYTYEMKIQAYWAGNHSLKPFNGVKSSSTVEYRHINRVLLEAADRMVMQSDYRDIFHGVQLRSFFSEKDTLTATFLLQLSENSDEYQLASIFKRYLRQSNFSIGGTGFYTPRNGQNVLAFKDFDECGNENYNDCSIDAHCFNLIGSYTCSCKEGYVDTADNALYPGRHCSENIIGCDWCNFKGKCINESVDKRQQAITTCKCYSWYAGTKCQVNLKIIMIFLFTSGTILSTLFLFFYLLIKSKHGNLKASQLFAAGSHLHPSIVTSTEGCRPTNRRKGSKSEFGQCMTAMSKKESNGVINTNLKHVVLQKASTTRNCKALSVCNLCNGSRTRREIEEFDFSLSSSDHGPGDKDQTDRSLTLMIPRAKFRIFQNSFLNHNAYRSTTDNEQQSVVHKDDVNLSACRPTAISFANRSKCSTLSDKHLYRDIITQRADLVSAGFEVSAVVTDKSVLEIPILHDVTSLHESFDVGENRTSSLNEDANTMTERDLGSTFLLPHTHLYKPDKIPCDLSGFSSL</sequence>
<name>A0A9P9YGA2_9MUSC</name>
<feature type="domain" description="EGF-like" evidence="7">
    <location>
        <begin position="1658"/>
        <end position="1696"/>
    </location>
</feature>
<evidence type="ECO:0000256" key="6">
    <source>
        <dbReference type="SAM" id="Phobius"/>
    </source>
</evidence>
<keyword evidence="3" id="KW-0677">Repeat</keyword>
<evidence type="ECO:0000313" key="9">
    <source>
        <dbReference type="Proteomes" id="UP001059596"/>
    </source>
</evidence>
<keyword evidence="4" id="KW-1015">Disulfide bond</keyword>
<dbReference type="SUPFAM" id="SSF57196">
    <property type="entry name" value="EGF/Laminin"/>
    <property type="match status" value="1"/>
</dbReference>
<dbReference type="Pfam" id="PF07645">
    <property type="entry name" value="EGF_CA"/>
    <property type="match status" value="1"/>
</dbReference>
<dbReference type="SMART" id="SM00179">
    <property type="entry name" value="EGF_CA"/>
    <property type="match status" value="1"/>
</dbReference>
<dbReference type="Gene3D" id="2.10.25.10">
    <property type="entry name" value="Laminin"/>
    <property type="match status" value="1"/>
</dbReference>
<evidence type="ECO:0000313" key="8">
    <source>
        <dbReference type="EMBL" id="KAI8036429.1"/>
    </source>
</evidence>
<keyword evidence="2" id="KW-0732">Signal</keyword>
<feature type="transmembrane region" description="Helical" evidence="6">
    <location>
        <begin position="1753"/>
        <end position="1776"/>
    </location>
</feature>
<keyword evidence="6" id="KW-0812">Transmembrane</keyword>
<evidence type="ECO:0000259" key="7">
    <source>
        <dbReference type="PROSITE" id="PS50026"/>
    </source>
</evidence>
<dbReference type="GO" id="GO:0005509">
    <property type="term" value="F:calcium ion binding"/>
    <property type="evidence" value="ECO:0007669"/>
    <property type="project" value="InterPro"/>
</dbReference>
<dbReference type="PROSITE" id="PS00010">
    <property type="entry name" value="ASX_HYDROXYL"/>
    <property type="match status" value="1"/>
</dbReference>
<dbReference type="EMBL" id="JAMKOV010000019">
    <property type="protein sequence ID" value="KAI8036429.1"/>
    <property type="molecule type" value="Genomic_DNA"/>
</dbReference>
<dbReference type="InterPro" id="IPR051830">
    <property type="entry name" value="NOTCH_homolog"/>
</dbReference>
<dbReference type="PROSITE" id="PS50026">
    <property type="entry name" value="EGF_3"/>
    <property type="match status" value="1"/>
</dbReference>
<dbReference type="PROSITE" id="PS01187">
    <property type="entry name" value="EGF_CA"/>
    <property type="match status" value="1"/>
</dbReference>